<organism evidence="2 3">
    <name type="scientific">Paraglaciecola psychrophila 170</name>
    <dbReference type="NCBI Taxonomy" id="1129794"/>
    <lineage>
        <taxon>Bacteria</taxon>
        <taxon>Pseudomonadati</taxon>
        <taxon>Pseudomonadota</taxon>
        <taxon>Gammaproteobacteria</taxon>
        <taxon>Alteromonadales</taxon>
        <taxon>Alteromonadaceae</taxon>
        <taxon>Paraglaciecola</taxon>
    </lineage>
</organism>
<dbReference type="STRING" id="1129794.C427_4098"/>
<dbReference type="EMBL" id="CP003837">
    <property type="protein sequence ID" value="AGH46203.1"/>
    <property type="molecule type" value="Genomic_DNA"/>
</dbReference>
<reference evidence="2 3" key="1">
    <citation type="journal article" date="2013" name="Genome Announc.">
        <title>Complete Genome Sequence of Glaciecola psychrophila Strain 170T.</title>
        <authorList>
            <person name="Yin J."/>
            <person name="Chen J."/>
            <person name="Liu G."/>
            <person name="Yu Y."/>
            <person name="Song L."/>
            <person name="Wang X."/>
            <person name="Qu X."/>
        </authorList>
    </citation>
    <scope>NUCLEOTIDE SEQUENCE [LARGE SCALE GENOMIC DNA]</scope>
    <source>
        <strain evidence="2 3">170</strain>
    </source>
</reference>
<feature type="compositionally biased region" description="Polar residues" evidence="1">
    <location>
        <begin position="15"/>
        <end position="28"/>
    </location>
</feature>
<dbReference type="AlphaFoldDB" id="M4RU66"/>
<evidence type="ECO:0000256" key="1">
    <source>
        <dbReference type="SAM" id="MobiDB-lite"/>
    </source>
</evidence>
<feature type="region of interest" description="Disordered" evidence="1">
    <location>
        <begin position="1"/>
        <end position="52"/>
    </location>
</feature>
<dbReference type="KEGG" id="gps:C427_4098"/>
<protein>
    <submittedName>
        <fullName evidence="2">Uncharacterized protein</fullName>
    </submittedName>
</protein>
<feature type="compositionally biased region" description="Polar residues" evidence="1">
    <location>
        <begin position="38"/>
        <end position="52"/>
    </location>
</feature>
<proteinExistence type="predicted"/>
<keyword evidence="3" id="KW-1185">Reference proteome</keyword>
<name>M4RU66_9ALTE</name>
<evidence type="ECO:0000313" key="2">
    <source>
        <dbReference type="EMBL" id="AGH46203.1"/>
    </source>
</evidence>
<sequence length="52" mass="5734">MFAEFNANKKRANICSPNNSQDIKNKGSTVKGIHVEQTGAQRNNGDPSWDQS</sequence>
<dbReference type="Proteomes" id="UP000011864">
    <property type="component" value="Chromosome"/>
</dbReference>
<evidence type="ECO:0000313" key="3">
    <source>
        <dbReference type="Proteomes" id="UP000011864"/>
    </source>
</evidence>
<accession>M4RU66</accession>
<gene>
    <name evidence="2" type="ORF">C427_4098</name>
</gene>
<dbReference type="HOGENOM" id="CLU_3082866_0_0_6"/>